<dbReference type="Proteomes" id="UP000319804">
    <property type="component" value="Unassembled WGS sequence"/>
</dbReference>
<protein>
    <submittedName>
        <fullName evidence="2">Uncharacterized protein</fullName>
    </submittedName>
</protein>
<accession>A0A4Y3UM43</accession>
<feature type="transmembrane region" description="Helical" evidence="1">
    <location>
        <begin position="20"/>
        <end position="40"/>
    </location>
</feature>
<feature type="transmembrane region" description="Helical" evidence="1">
    <location>
        <begin position="46"/>
        <end position="64"/>
    </location>
</feature>
<comment type="caution">
    <text evidence="2">The sequence shown here is derived from an EMBL/GenBank/DDBJ whole genome shotgun (WGS) entry which is preliminary data.</text>
</comment>
<dbReference type="AlphaFoldDB" id="A0A4Y3UM43"/>
<keyword evidence="1" id="KW-1133">Transmembrane helix</keyword>
<keyword evidence="1" id="KW-0812">Transmembrane</keyword>
<feature type="transmembrane region" description="Helical" evidence="1">
    <location>
        <begin position="119"/>
        <end position="140"/>
    </location>
</feature>
<name>A0A4Y3UM43_9MICO</name>
<evidence type="ECO:0000256" key="1">
    <source>
        <dbReference type="SAM" id="Phobius"/>
    </source>
</evidence>
<organism evidence="2 3">
    <name type="scientific">Microbacterium lacticum</name>
    <dbReference type="NCBI Taxonomy" id="33885"/>
    <lineage>
        <taxon>Bacteria</taxon>
        <taxon>Bacillati</taxon>
        <taxon>Actinomycetota</taxon>
        <taxon>Actinomycetes</taxon>
        <taxon>Micrococcales</taxon>
        <taxon>Microbacteriaceae</taxon>
        <taxon>Microbacterium</taxon>
    </lineage>
</organism>
<keyword evidence="1" id="KW-0472">Membrane</keyword>
<reference evidence="2 3" key="1">
    <citation type="submission" date="2019-06" db="EMBL/GenBank/DDBJ databases">
        <title>Sequencing the genomes of 1000 actinobacteria strains.</title>
        <authorList>
            <person name="Klenk H.-P."/>
        </authorList>
    </citation>
    <scope>NUCLEOTIDE SEQUENCE [LARGE SCALE GENOMIC DNA]</scope>
    <source>
        <strain evidence="2 3">DSM 20427</strain>
    </source>
</reference>
<dbReference type="EMBL" id="VFPS01000006">
    <property type="protein sequence ID" value="TQM90956.1"/>
    <property type="molecule type" value="Genomic_DNA"/>
</dbReference>
<sequence>MTATPTNPITTEQRLIENTALGIVTLFVIAVVVGAATLFLPLADDISQAAGFLFDYHLVMLLLLGIDGVALSRADRNAAELDRRFARVALPLGAIGSSATLAILFVLRSYEPPEEFEHALWQCAVGVSAAVLVLVLALLIENVRGGTAKKNEPVTQENATLTAESLES</sequence>
<evidence type="ECO:0000313" key="2">
    <source>
        <dbReference type="EMBL" id="TQM90956.1"/>
    </source>
</evidence>
<dbReference type="RefSeq" id="WP_141380422.1">
    <property type="nucleotide sequence ID" value="NZ_BJNA01000023.1"/>
</dbReference>
<proteinExistence type="predicted"/>
<feature type="transmembrane region" description="Helical" evidence="1">
    <location>
        <begin position="85"/>
        <end position="107"/>
    </location>
</feature>
<keyword evidence="3" id="KW-1185">Reference proteome</keyword>
<evidence type="ECO:0000313" key="3">
    <source>
        <dbReference type="Proteomes" id="UP000319804"/>
    </source>
</evidence>
<gene>
    <name evidence="2" type="ORF">FHX68_2810</name>
</gene>